<sequence length="49" mass="5279">MVMVMLNGVSGCLLGFQAALTDLYVECCFRLPLLAGGCRRAADVPFSLR</sequence>
<organism evidence="1 2">
    <name type="scientific">Kingella oralis ATCC 51147</name>
    <dbReference type="NCBI Taxonomy" id="629741"/>
    <lineage>
        <taxon>Bacteria</taxon>
        <taxon>Pseudomonadati</taxon>
        <taxon>Pseudomonadota</taxon>
        <taxon>Betaproteobacteria</taxon>
        <taxon>Neisseriales</taxon>
        <taxon>Neisseriaceae</taxon>
        <taxon>Kingella</taxon>
    </lineage>
</organism>
<dbReference type="EMBL" id="ACJW02000003">
    <property type="protein sequence ID" value="EEP68226.1"/>
    <property type="molecule type" value="Genomic_DNA"/>
</dbReference>
<gene>
    <name evidence="1" type="ORF">GCWU000324_02478</name>
</gene>
<dbReference type="STRING" id="629741.GCWU000324_02478"/>
<name>C4GKA3_9NEIS</name>
<protein>
    <submittedName>
        <fullName evidence="1">Uncharacterized protein</fullName>
    </submittedName>
</protein>
<dbReference type="HOGENOM" id="CLU_3136674_0_0_4"/>
<keyword evidence="2" id="KW-1185">Reference proteome</keyword>
<evidence type="ECO:0000313" key="2">
    <source>
        <dbReference type="Proteomes" id="UP000003009"/>
    </source>
</evidence>
<evidence type="ECO:0000313" key="1">
    <source>
        <dbReference type="EMBL" id="EEP68226.1"/>
    </source>
</evidence>
<comment type="caution">
    <text evidence="1">The sequence shown here is derived from an EMBL/GenBank/DDBJ whole genome shotgun (WGS) entry which is preliminary data.</text>
</comment>
<accession>C4GKA3</accession>
<dbReference type="AlphaFoldDB" id="C4GKA3"/>
<reference evidence="1" key="1">
    <citation type="submission" date="2009-04" db="EMBL/GenBank/DDBJ databases">
        <authorList>
            <person name="Weinstock G."/>
            <person name="Sodergren E."/>
            <person name="Clifton S."/>
            <person name="Fulton L."/>
            <person name="Fulton B."/>
            <person name="Courtney L."/>
            <person name="Fronick C."/>
            <person name="Harrison M."/>
            <person name="Strong C."/>
            <person name="Farmer C."/>
            <person name="Delahaunty K."/>
            <person name="Markovic C."/>
            <person name="Hall O."/>
            <person name="Minx P."/>
            <person name="Tomlinson C."/>
            <person name="Mitreva M."/>
            <person name="Nelson J."/>
            <person name="Hou S."/>
            <person name="Wollam A."/>
            <person name="Pepin K.H."/>
            <person name="Johnson M."/>
            <person name="Bhonagiri V."/>
            <person name="Nash W.E."/>
            <person name="Warren W."/>
            <person name="Chinwalla A."/>
            <person name="Mardis E.R."/>
            <person name="Wilson R.K."/>
        </authorList>
    </citation>
    <scope>NUCLEOTIDE SEQUENCE [LARGE SCALE GENOMIC DNA]</scope>
    <source>
        <strain evidence="1">ATCC 51147</strain>
    </source>
</reference>
<dbReference type="Proteomes" id="UP000003009">
    <property type="component" value="Unassembled WGS sequence"/>
</dbReference>
<proteinExistence type="predicted"/>